<sequence length="410" mass="44828">MGVKQDSFDPPSYDELVSPGRGQGPEASANSIPGSSSSSSAHFKVLPSPPLSAGSVVSSSSSSWTSWIPWNRTQKEVNENVRTLVRQIVINIPNANERSGGTASDAAEGILCSCADVCAKHSLSLASILHERYIEGHSPLYWAIIKQTPTRSGRRFSGVKETPDVLGPILSFSLPITRQSTISELRLACLSMSNQSAFQLLRLAVPKFSSLSGTDRILLGPSQILESDVDVTLGSESEGGAFAVDMRFPQFHKRLMVNREIGVEFVARNRIWRFSLMFMKENWSSGPSEGTWSSTLSLQDSSPPTWFNGRLILIDPHGGVASQTSTSQSEGSSGVHLVRMRSFKEYRLESEASSYQHQHRIGVSLENEAAFSSLQYAESSYISEDEVLCLRLEARLTKPSNGENDECTIC</sequence>
<evidence type="ECO:0000313" key="3">
    <source>
        <dbReference type="Proteomes" id="UP000724874"/>
    </source>
</evidence>
<keyword evidence="3" id="KW-1185">Reference proteome</keyword>
<reference evidence="2" key="1">
    <citation type="submission" date="2020-11" db="EMBL/GenBank/DDBJ databases">
        <authorList>
            <consortium name="DOE Joint Genome Institute"/>
            <person name="Ahrendt S."/>
            <person name="Riley R."/>
            <person name="Andreopoulos W."/>
            <person name="LaButti K."/>
            <person name="Pangilinan J."/>
            <person name="Ruiz-duenas F.J."/>
            <person name="Barrasa J.M."/>
            <person name="Sanchez-Garcia M."/>
            <person name="Camarero S."/>
            <person name="Miyauchi S."/>
            <person name="Serrano A."/>
            <person name="Linde D."/>
            <person name="Babiker R."/>
            <person name="Drula E."/>
            <person name="Ayuso-Fernandez I."/>
            <person name="Pacheco R."/>
            <person name="Padilla G."/>
            <person name="Ferreira P."/>
            <person name="Barriuso J."/>
            <person name="Kellner H."/>
            <person name="Castanera R."/>
            <person name="Alfaro M."/>
            <person name="Ramirez L."/>
            <person name="Pisabarro A.G."/>
            <person name="Kuo A."/>
            <person name="Tritt A."/>
            <person name="Lipzen A."/>
            <person name="He G."/>
            <person name="Yan M."/>
            <person name="Ng V."/>
            <person name="Cullen D."/>
            <person name="Martin F."/>
            <person name="Rosso M.-N."/>
            <person name="Henrissat B."/>
            <person name="Hibbett D."/>
            <person name="Martinez A.T."/>
            <person name="Grigoriev I.V."/>
        </authorList>
    </citation>
    <scope>NUCLEOTIDE SEQUENCE</scope>
    <source>
        <strain evidence="2">AH 44721</strain>
    </source>
</reference>
<feature type="region of interest" description="Disordered" evidence="1">
    <location>
        <begin position="1"/>
        <end position="42"/>
    </location>
</feature>
<dbReference type="AlphaFoldDB" id="A0A9P5NCC5"/>
<protein>
    <submittedName>
        <fullName evidence="2">Uncharacterized protein</fullName>
    </submittedName>
</protein>
<evidence type="ECO:0000313" key="2">
    <source>
        <dbReference type="EMBL" id="KAF8881702.1"/>
    </source>
</evidence>
<comment type="caution">
    <text evidence="2">The sequence shown here is derived from an EMBL/GenBank/DDBJ whole genome shotgun (WGS) entry which is preliminary data.</text>
</comment>
<dbReference type="EMBL" id="JADNYJ010000129">
    <property type="protein sequence ID" value="KAF8881702.1"/>
    <property type="molecule type" value="Genomic_DNA"/>
</dbReference>
<proteinExistence type="predicted"/>
<name>A0A9P5NCC5_GYMJU</name>
<dbReference type="OrthoDB" id="2959034at2759"/>
<organism evidence="2 3">
    <name type="scientific">Gymnopilus junonius</name>
    <name type="common">Spectacular rustgill mushroom</name>
    <name type="synonym">Gymnopilus spectabilis subsp. junonius</name>
    <dbReference type="NCBI Taxonomy" id="109634"/>
    <lineage>
        <taxon>Eukaryota</taxon>
        <taxon>Fungi</taxon>
        <taxon>Dikarya</taxon>
        <taxon>Basidiomycota</taxon>
        <taxon>Agaricomycotina</taxon>
        <taxon>Agaricomycetes</taxon>
        <taxon>Agaricomycetidae</taxon>
        <taxon>Agaricales</taxon>
        <taxon>Agaricineae</taxon>
        <taxon>Hymenogastraceae</taxon>
        <taxon>Gymnopilus</taxon>
    </lineage>
</organism>
<dbReference type="Proteomes" id="UP000724874">
    <property type="component" value="Unassembled WGS sequence"/>
</dbReference>
<feature type="compositionally biased region" description="Low complexity" evidence="1">
    <location>
        <begin position="27"/>
        <end position="41"/>
    </location>
</feature>
<accession>A0A9P5NCC5</accession>
<evidence type="ECO:0000256" key="1">
    <source>
        <dbReference type="SAM" id="MobiDB-lite"/>
    </source>
</evidence>
<gene>
    <name evidence="2" type="ORF">CPB84DRAFT_1791604</name>
</gene>